<accession>A0ABT8FXP5</accession>
<gene>
    <name evidence="4" type="ORF">QQX04_01110</name>
</gene>
<dbReference type="Pfam" id="PF04024">
    <property type="entry name" value="PspC"/>
    <property type="match status" value="1"/>
</dbReference>
<proteinExistence type="predicted"/>
<evidence type="ECO:0000313" key="5">
    <source>
        <dbReference type="Proteomes" id="UP001172738"/>
    </source>
</evidence>
<feature type="transmembrane region" description="Helical" evidence="2">
    <location>
        <begin position="340"/>
        <end position="361"/>
    </location>
</feature>
<feature type="compositionally biased region" description="Pro residues" evidence="1">
    <location>
        <begin position="172"/>
        <end position="181"/>
    </location>
</feature>
<feature type="transmembrane region" description="Helical" evidence="2">
    <location>
        <begin position="311"/>
        <end position="333"/>
    </location>
</feature>
<feature type="transmembrane region" description="Helical" evidence="2">
    <location>
        <begin position="96"/>
        <end position="121"/>
    </location>
</feature>
<keyword evidence="5" id="KW-1185">Reference proteome</keyword>
<feature type="transmembrane region" description="Helical" evidence="2">
    <location>
        <begin position="51"/>
        <end position="75"/>
    </location>
</feature>
<comment type="caution">
    <text evidence="4">The sequence shown here is derived from an EMBL/GenBank/DDBJ whole genome shotgun (WGS) entry which is preliminary data.</text>
</comment>
<name>A0ABT8FXP5_9MICO</name>
<feature type="domain" description="Phage shock protein PspC N-terminal" evidence="3">
    <location>
        <begin position="23"/>
        <end position="77"/>
    </location>
</feature>
<keyword evidence="2" id="KW-0812">Transmembrane</keyword>
<keyword evidence="2" id="KW-1133">Transmembrane helix</keyword>
<evidence type="ECO:0000313" key="4">
    <source>
        <dbReference type="EMBL" id="MDN4471587.1"/>
    </source>
</evidence>
<dbReference type="EMBL" id="JAUHPV010000001">
    <property type="protein sequence ID" value="MDN4471587.1"/>
    <property type="molecule type" value="Genomic_DNA"/>
</dbReference>
<feature type="region of interest" description="Disordered" evidence="1">
    <location>
        <begin position="165"/>
        <end position="279"/>
    </location>
</feature>
<protein>
    <submittedName>
        <fullName evidence="4">PspC domain-containing protein</fullName>
    </submittedName>
</protein>
<feature type="compositionally biased region" description="Low complexity" evidence="1">
    <location>
        <begin position="182"/>
        <end position="201"/>
    </location>
</feature>
<evidence type="ECO:0000256" key="2">
    <source>
        <dbReference type="SAM" id="Phobius"/>
    </source>
</evidence>
<sequence length="558" mass="58217">MTQPQEQPAHEAAFFATIRSWGLMRGDNGLVGGVIEGVGERIGLARVPARLLFLLIAIFTSGLAALAYAAGWGLLPDRRGNIIIQNFGRGVTNVGALLGIALLTLIGLGGFSDGVSTLAPWNWAGGWPWEQGWGFRNTIALVWWFVVAGGIAWLVIHLIQKNRADGSGQAVPPAPGAPTPPVGSTTTTPAAPPVYAALPGEAGPGAPGWNAAAATPPASQTMPQAQPQADAHDPAAQASAQAQAAAQQQAWQAQQQAQQRAWEAEQRARAAAANRPPRVPGPGAAGYLTALAWFILSGVGVWVAARNDVLAVHPLVAWPVAVLIGWGAILIVVSLLGRRLGFLGFLTVASILPALIIGAGADDLRDAWHETGAALPAGPDGDEVAQSVEDWIRENIDPEFTFEDGSGSDVVESDGIAEADDNTVTDPASFFADYATVQLRGSCYTDEAADWPTADETLAFSAIPSDQRIVVTAETTSLTVPAGTHLTVEADGDAWATVAWLDRGLACDFLAGDTTYVDLVADPDAPTVTLVVEDDAYANTILIRETPVVASPTTEVQE</sequence>
<feature type="transmembrane region" description="Helical" evidence="2">
    <location>
        <begin position="284"/>
        <end position="305"/>
    </location>
</feature>
<feature type="transmembrane region" description="Helical" evidence="2">
    <location>
        <begin position="141"/>
        <end position="159"/>
    </location>
</feature>
<reference evidence="4" key="1">
    <citation type="submission" date="2023-06" db="EMBL/GenBank/DDBJ databases">
        <title>SYSU T00b26.</title>
        <authorList>
            <person name="Gao L."/>
            <person name="Fang B.-Z."/>
            <person name="Li W.-J."/>
        </authorList>
    </citation>
    <scope>NUCLEOTIDE SEQUENCE</scope>
    <source>
        <strain evidence="4">SYSU T00b26</strain>
    </source>
</reference>
<feature type="compositionally biased region" description="Low complexity" evidence="1">
    <location>
        <begin position="269"/>
        <end position="279"/>
    </location>
</feature>
<dbReference type="Proteomes" id="UP001172738">
    <property type="component" value="Unassembled WGS sequence"/>
</dbReference>
<organism evidence="4 5">
    <name type="scientific">Demequina zhanjiangensis</name>
    <dbReference type="NCBI Taxonomy" id="3051659"/>
    <lineage>
        <taxon>Bacteria</taxon>
        <taxon>Bacillati</taxon>
        <taxon>Actinomycetota</taxon>
        <taxon>Actinomycetes</taxon>
        <taxon>Micrococcales</taxon>
        <taxon>Demequinaceae</taxon>
        <taxon>Demequina</taxon>
    </lineage>
</organism>
<feature type="compositionally biased region" description="Low complexity" evidence="1">
    <location>
        <begin position="207"/>
        <end position="261"/>
    </location>
</feature>
<keyword evidence="2" id="KW-0472">Membrane</keyword>
<dbReference type="InterPro" id="IPR007168">
    <property type="entry name" value="Phageshock_PspC_N"/>
</dbReference>
<dbReference type="RefSeq" id="WP_301125357.1">
    <property type="nucleotide sequence ID" value="NZ_JAUHPV010000001.1"/>
</dbReference>
<evidence type="ECO:0000256" key="1">
    <source>
        <dbReference type="SAM" id="MobiDB-lite"/>
    </source>
</evidence>
<evidence type="ECO:0000259" key="3">
    <source>
        <dbReference type="Pfam" id="PF04024"/>
    </source>
</evidence>